<evidence type="ECO:0000256" key="1">
    <source>
        <dbReference type="SAM" id="Phobius"/>
    </source>
</evidence>
<feature type="transmembrane region" description="Helical" evidence="1">
    <location>
        <begin position="573"/>
        <end position="591"/>
    </location>
</feature>
<proteinExistence type="predicted"/>
<name>A0A2Z3HXI6_9CAUL</name>
<feature type="transmembrane region" description="Helical" evidence="1">
    <location>
        <begin position="546"/>
        <end position="567"/>
    </location>
</feature>
<feature type="transmembrane region" description="Helical" evidence="1">
    <location>
        <begin position="54"/>
        <end position="72"/>
    </location>
</feature>
<dbReference type="OrthoDB" id="9778250at2"/>
<evidence type="ECO:0000313" key="3">
    <source>
        <dbReference type="EMBL" id="AWM77970.1"/>
    </source>
</evidence>
<feature type="domain" description="Peptidase M28" evidence="2">
    <location>
        <begin position="155"/>
        <end position="344"/>
    </location>
</feature>
<dbReference type="EMBL" id="CP029479">
    <property type="protein sequence ID" value="AWM77970.1"/>
    <property type="molecule type" value="Genomic_DNA"/>
</dbReference>
<dbReference type="SUPFAM" id="SSF53187">
    <property type="entry name" value="Zn-dependent exopeptidases"/>
    <property type="match status" value="1"/>
</dbReference>
<feature type="transmembrane region" description="Helical" evidence="1">
    <location>
        <begin position="407"/>
        <end position="429"/>
    </location>
</feature>
<keyword evidence="1" id="KW-0472">Membrane</keyword>
<reference evidence="4" key="1">
    <citation type="submission" date="2018-05" db="EMBL/GenBank/DDBJ databases">
        <title>Genome sequencing of Phenylobacterium sp. HYN0004.</title>
        <authorList>
            <person name="Yi H."/>
            <person name="Baek C."/>
        </authorList>
    </citation>
    <scope>NUCLEOTIDE SEQUENCE [LARGE SCALE GENOMIC DNA]</scope>
    <source>
        <strain evidence="4">HYN0004</strain>
    </source>
</reference>
<dbReference type="PANTHER" id="PTHR12147:SF26">
    <property type="entry name" value="PEPTIDASE M28 DOMAIN-CONTAINING PROTEIN"/>
    <property type="match status" value="1"/>
</dbReference>
<dbReference type="InterPro" id="IPR045175">
    <property type="entry name" value="M28_fam"/>
</dbReference>
<dbReference type="Pfam" id="PF04389">
    <property type="entry name" value="Peptidase_M28"/>
    <property type="match status" value="1"/>
</dbReference>
<organism evidence="3 4">
    <name type="scientific">Phenylobacterium parvum</name>
    <dbReference type="NCBI Taxonomy" id="2201350"/>
    <lineage>
        <taxon>Bacteria</taxon>
        <taxon>Pseudomonadati</taxon>
        <taxon>Pseudomonadota</taxon>
        <taxon>Alphaproteobacteria</taxon>
        <taxon>Caulobacterales</taxon>
        <taxon>Caulobacteraceae</taxon>
        <taxon>Phenylobacterium</taxon>
    </lineage>
</organism>
<accession>A0A2Z3HXI6</accession>
<feature type="transmembrane region" description="Helical" evidence="1">
    <location>
        <begin position="482"/>
        <end position="515"/>
    </location>
</feature>
<keyword evidence="1" id="KW-0812">Transmembrane</keyword>
<evidence type="ECO:0000313" key="4">
    <source>
        <dbReference type="Proteomes" id="UP000247763"/>
    </source>
</evidence>
<gene>
    <name evidence="3" type="ORF">HYN04_09495</name>
</gene>
<feature type="transmembrane region" description="Helical" evidence="1">
    <location>
        <begin position="521"/>
        <end position="539"/>
    </location>
</feature>
<dbReference type="Gene3D" id="3.40.630.10">
    <property type="entry name" value="Zn peptidases"/>
    <property type="match status" value="1"/>
</dbReference>
<dbReference type="GO" id="GO:0006508">
    <property type="term" value="P:proteolysis"/>
    <property type="evidence" value="ECO:0007669"/>
    <property type="project" value="InterPro"/>
</dbReference>
<keyword evidence="1" id="KW-1133">Transmembrane helix</keyword>
<feature type="transmembrane region" description="Helical" evidence="1">
    <location>
        <begin position="634"/>
        <end position="653"/>
    </location>
</feature>
<dbReference type="GO" id="GO:0008235">
    <property type="term" value="F:metalloexopeptidase activity"/>
    <property type="evidence" value="ECO:0007669"/>
    <property type="project" value="InterPro"/>
</dbReference>
<dbReference type="InterPro" id="IPR007484">
    <property type="entry name" value="Peptidase_M28"/>
</dbReference>
<feature type="transmembrane region" description="Helical" evidence="1">
    <location>
        <begin position="449"/>
        <end position="470"/>
    </location>
</feature>
<keyword evidence="4" id="KW-1185">Reference proteome</keyword>
<protein>
    <recommendedName>
        <fullName evidence="2">Peptidase M28 domain-containing protein</fullName>
    </recommendedName>
</protein>
<feature type="transmembrane region" description="Helical" evidence="1">
    <location>
        <begin position="603"/>
        <end position="622"/>
    </location>
</feature>
<dbReference type="KEGG" id="phb:HYN04_09495"/>
<dbReference type="AlphaFoldDB" id="A0A2Z3HXI6"/>
<dbReference type="PANTHER" id="PTHR12147">
    <property type="entry name" value="METALLOPEPTIDASE M28 FAMILY MEMBER"/>
    <property type="match status" value="1"/>
</dbReference>
<feature type="transmembrane region" description="Helical" evidence="1">
    <location>
        <begin position="371"/>
        <end position="395"/>
    </location>
</feature>
<dbReference type="Proteomes" id="UP000247763">
    <property type="component" value="Chromosome"/>
</dbReference>
<evidence type="ECO:0000259" key="2">
    <source>
        <dbReference type="Pfam" id="PF04389"/>
    </source>
</evidence>
<sequence>MCCVIPWRARPRPDPRTGQGRRAPALKAGVLVSGGRQDKLRDGSGGKEIQMNRLAVLGVTLVAALVLATAAGRPPSPRPATAPPEVFSAGRALTDVGVIAREPHPIGSVENARARDYILARMTALGLSPQVQADFGLQRVARAQEPIFVGGQVENIVGVLPGRDRSAPALALMAHYDSVPGSPGAADDAAGVAAALEVARILKARGTPARDVIFLITDGEEAGLLGAEAFFARHPLAGRIGFLVNMEARGGGGLVQMFQTGAQNQGTIDLLRRAASQPSASSLSVMLYSAMPNDTDFTVSRAARIDGLNFAFIGRQFDYHAATSTPANLDAGSLQHMGDQVTAVALDLSQSPTLPSRGPDRVFSHVFGDLLIAYPAAAGWLILAACAGLLALAVRNARRSGLLDAPGVVRGVGAAVYILLLSGALMHLARRVATEGAGFLEQRSLLARVTTWETALLLLGLGVLLLTPRFTARGRSRLQAGALGLAAGAAALPLGWDLAAVALGIAAAVAGFMTFGPPVRVAPAWTGVLLTALAAALVLQVLAPAAAFLVAWPLLAACLLAVLTTLGAAPRPWITPLAGLLVAAPVTAWILGYAHGVFLGLDLPALLALFAWLAALCLWPLAHDATEPGQKQVQAGLVAVGMLAAGLSLAIFLRMSPPWSERHPQVTIVQHLQDAGAAGALLISAEPRLSKWTAGVLARDGGRPSLTTDDLVSRRDFWAAPARPAPMMMSAETTLTALEGDRQRLVIRPPADASGLSLNLRSNTLATALTVNGRPVRLLAAPGVWNRIRLQAPPETLVIEFTPAGPGALEVRTLSRLGKWPAQLSPLPARGPREMAFGDSDTALVRAAATHRW</sequence>